<reference evidence="3" key="2">
    <citation type="journal article" date="2014" name="BMC Genomics">
        <title>A genomic perspective to assessing quality of mass-reared SIT flies used in Mediterranean fruit fly (Ceratitis capitata) eradication in California.</title>
        <authorList>
            <person name="Calla B."/>
            <person name="Hall B."/>
            <person name="Hou S."/>
            <person name="Geib S.M."/>
        </authorList>
    </citation>
    <scope>NUCLEOTIDE SEQUENCE</scope>
</reference>
<dbReference type="Proteomes" id="UP000606786">
    <property type="component" value="Unassembled WGS sequence"/>
</dbReference>
<reference evidence="3" key="1">
    <citation type="submission" date="2013-07" db="EMBL/GenBank/DDBJ databases">
        <authorList>
            <person name="Geib S."/>
        </authorList>
    </citation>
    <scope>NUCLEOTIDE SEQUENCE</scope>
</reference>
<proteinExistence type="evidence at transcript level"/>
<evidence type="ECO:0000313" key="3">
    <source>
        <dbReference type="EMBL" id="JAC00087.1"/>
    </source>
</evidence>
<accession>W8C2N3</accession>
<dbReference type="AlphaFoldDB" id="W8C2N3"/>
<feature type="compositionally biased region" description="Basic and acidic residues" evidence="1">
    <location>
        <begin position="200"/>
        <end position="218"/>
    </location>
</feature>
<sequence length="264" mass="30284">MKALLACLGHATFENKTKTIALDLFIRRREKVKKASRRLKMLVSPTCSAAAELEYCPQPVSNVSPCIESNCLLYVPSKIENKASNSNPVNIDLDDEERYSPELKKEYHLPVYKPMPIKKDSNQLPYTSKKKQKMNIVMNKLDTAGNNLLIDNQIATHHILVTEENNFFMLKENLNASQHQNCQGDNNQLRYIQSQKDVLKSQRIESDKRDNESQEDLSKRKKYTSLKKREDSNQVLKTDCIEKGRAVSKTMKEIFGSEPESDES</sequence>
<dbReference type="EMBL" id="CAJHJT010000001">
    <property type="protein sequence ID" value="CAD6994566.1"/>
    <property type="molecule type" value="Genomic_DNA"/>
</dbReference>
<gene>
    <name evidence="2" type="ORF">CCAP1982_LOCUS3305</name>
</gene>
<protein>
    <submittedName>
        <fullName evidence="2">(Mediterranean fruit fly) hypothetical protein</fullName>
    </submittedName>
</protein>
<feature type="region of interest" description="Disordered" evidence="1">
    <location>
        <begin position="200"/>
        <end position="234"/>
    </location>
</feature>
<reference evidence="2" key="3">
    <citation type="submission" date="2020-11" db="EMBL/GenBank/DDBJ databases">
        <authorList>
            <person name="Whitehead M."/>
        </authorList>
    </citation>
    <scope>NUCLEOTIDE SEQUENCE</scope>
    <source>
        <strain evidence="2">EGII</strain>
    </source>
</reference>
<evidence type="ECO:0000256" key="1">
    <source>
        <dbReference type="SAM" id="MobiDB-lite"/>
    </source>
</evidence>
<evidence type="ECO:0000313" key="4">
    <source>
        <dbReference type="Proteomes" id="UP000606786"/>
    </source>
</evidence>
<dbReference type="EMBL" id="GAMC01006469">
    <property type="protein sequence ID" value="JAC00087.1"/>
    <property type="molecule type" value="mRNA"/>
</dbReference>
<organism evidence="3">
    <name type="scientific">Ceratitis capitata</name>
    <name type="common">Mediterranean fruit fly</name>
    <name type="synonym">Tephritis capitata</name>
    <dbReference type="NCBI Taxonomy" id="7213"/>
    <lineage>
        <taxon>Eukaryota</taxon>
        <taxon>Metazoa</taxon>
        <taxon>Ecdysozoa</taxon>
        <taxon>Arthropoda</taxon>
        <taxon>Hexapoda</taxon>
        <taxon>Insecta</taxon>
        <taxon>Pterygota</taxon>
        <taxon>Neoptera</taxon>
        <taxon>Endopterygota</taxon>
        <taxon>Diptera</taxon>
        <taxon>Brachycera</taxon>
        <taxon>Muscomorpha</taxon>
        <taxon>Tephritoidea</taxon>
        <taxon>Tephritidae</taxon>
        <taxon>Ceratitis</taxon>
        <taxon>Ceratitis</taxon>
    </lineage>
</organism>
<name>W8C2N3_CERCA</name>
<evidence type="ECO:0000313" key="2">
    <source>
        <dbReference type="EMBL" id="CAD6994566.1"/>
    </source>
</evidence>
<keyword evidence="4" id="KW-1185">Reference proteome</keyword>